<gene>
    <name evidence="1" type="primary">TC6_015</name>
</gene>
<name>A0A2H5BQU1_9CAUD</name>
<accession>A0A2H5BQU1</accession>
<reference evidence="1 2" key="1">
    <citation type="submission" date="2017-12" db="EMBL/GenBank/DDBJ databases">
        <title>Genomic identification of Pseudomonas aeruginosa phage TC6.</title>
        <authorList>
            <person name="Lu S."/>
            <person name="Tang C."/>
            <person name="Deng C."/>
            <person name="Zhang Y."/>
            <person name="Xiao C."/>
        </authorList>
    </citation>
    <scope>NUCLEOTIDE SEQUENCE [LARGE SCALE GENOMIC DNA]</scope>
</reference>
<sequence>MEQSNEVVVCEDSEVKVGAEVRDGLLFCHCYIKTEPSMYLMKKLKTWWAIIKEEAYISGFDYIYTYTPNIKFCKVLDNSFDHLDTIEVNGEKLEVLRWELIRSPSLSLP</sequence>
<organism evidence="1 2">
    <name type="scientific">Pseudomonas phage TC6</name>
    <dbReference type="NCBI Taxonomy" id="2060947"/>
    <lineage>
        <taxon>Viruses</taxon>
        <taxon>Duplodnaviria</taxon>
        <taxon>Heunggongvirae</taxon>
        <taxon>Uroviricota</taxon>
        <taxon>Caudoviricetes</taxon>
        <taxon>Zobellviridae</taxon>
        <taxon>Paundecimvirus</taxon>
        <taxon>Paundecimvirus PA11</taxon>
    </lineage>
</organism>
<evidence type="ECO:0000313" key="2">
    <source>
        <dbReference type="Proteomes" id="UP000241282"/>
    </source>
</evidence>
<dbReference type="Proteomes" id="UP000241282">
    <property type="component" value="Segment"/>
</dbReference>
<protein>
    <submittedName>
        <fullName evidence="1">Uncharacterized protein</fullName>
    </submittedName>
</protein>
<evidence type="ECO:0000313" key="1">
    <source>
        <dbReference type="EMBL" id="AUG88526.1"/>
    </source>
</evidence>
<dbReference type="EMBL" id="MG676466">
    <property type="protein sequence ID" value="AUG88526.1"/>
    <property type="molecule type" value="Genomic_DNA"/>
</dbReference>
<proteinExistence type="predicted"/>